<name>A0ABV0JNI1_9CYAN</name>
<evidence type="ECO:0000313" key="2">
    <source>
        <dbReference type="EMBL" id="MEP0864991.1"/>
    </source>
</evidence>
<sequence>MFSQPKHVDAVGADTTGSGFLTPDAGPDTSRADYADNQADTNDSGVA</sequence>
<feature type="compositionally biased region" description="Polar residues" evidence="1">
    <location>
        <begin position="38"/>
        <end position="47"/>
    </location>
</feature>
<dbReference type="EMBL" id="JAMPKK010000020">
    <property type="protein sequence ID" value="MEP0864991.1"/>
    <property type="molecule type" value="Genomic_DNA"/>
</dbReference>
<gene>
    <name evidence="2" type="ORF">NDI37_10965</name>
</gene>
<reference evidence="2 3" key="1">
    <citation type="submission" date="2022-04" db="EMBL/GenBank/DDBJ databases">
        <title>Positive selection, recombination, and allopatry shape intraspecific diversity of widespread and dominant cyanobacteria.</title>
        <authorList>
            <person name="Wei J."/>
            <person name="Shu W."/>
            <person name="Hu C."/>
        </authorList>
    </citation>
    <scope>NUCLEOTIDE SEQUENCE [LARGE SCALE GENOMIC DNA]</scope>
    <source>
        <strain evidence="2 3">GB2-A5</strain>
    </source>
</reference>
<feature type="region of interest" description="Disordered" evidence="1">
    <location>
        <begin position="1"/>
        <end position="47"/>
    </location>
</feature>
<proteinExistence type="predicted"/>
<dbReference type="Proteomes" id="UP001442494">
    <property type="component" value="Unassembled WGS sequence"/>
</dbReference>
<keyword evidence="3" id="KW-1185">Reference proteome</keyword>
<organism evidence="2 3">
    <name type="scientific">Funiculus sociatus GB2-A5</name>
    <dbReference type="NCBI Taxonomy" id="2933946"/>
    <lineage>
        <taxon>Bacteria</taxon>
        <taxon>Bacillati</taxon>
        <taxon>Cyanobacteriota</taxon>
        <taxon>Cyanophyceae</taxon>
        <taxon>Coleofasciculales</taxon>
        <taxon>Coleofasciculaceae</taxon>
        <taxon>Funiculus</taxon>
    </lineage>
</organism>
<comment type="caution">
    <text evidence="2">The sequence shown here is derived from an EMBL/GenBank/DDBJ whole genome shotgun (WGS) entry which is preliminary data.</text>
</comment>
<dbReference type="RefSeq" id="WP_190426599.1">
    <property type="nucleotide sequence ID" value="NZ_JAMPKK010000020.1"/>
</dbReference>
<evidence type="ECO:0000313" key="3">
    <source>
        <dbReference type="Proteomes" id="UP001442494"/>
    </source>
</evidence>
<protein>
    <submittedName>
        <fullName evidence="2">Uncharacterized protein</fullName>
    </submittedName>
</protein>
<evidence type="ECO:0000256" key="1">
    <source>
        <dbReference type="SAM" id="MobiDB-lite"/>
    </source>
</evidence>
<accession>A0ABV0JNI1</accession>